<keyword evidence="2" id="KW-0614">Plasmid</keyword>
<keyword evidence="1" id="KW-1133">Transmembrane helix</keyword>
<dbReference type="RefSeq" id="WP_266477955.1">
    <property type="nucleotide sequence ID" value="NZ_CP109208.1"/>
</dbReference>
<geneLocation type="plasmid" evidence="2">
    <name>unnamed1</name>
</geneLocation>
<evidence type="ECO:0000313" key="2">
    <source>
        <dbReference type="EMBL" id="WUU58392.1"/>
    </source>
</evidence>
<protein>
    <submittedName>
        <fullName evidence="2">DUF2613 family protein</fullName>
    </submittedName>
</protein>
<keyword evidence="1" id="KW-0812">Transmembrane</keyword>
<name>A0ABZ1YGD8_9ACTN</name>
<organism evidence="2">
    <name type="scientific">Streptomyces althioticus</name>
    <dbReference type="NCBI Taxonomy" id="83380"/>
    <lineage>
        <taxon>Bacteria</taxon>
        <taxon>Bacillati</taxon>
        <taxon>Actinomycetota</taxon>
        <taxon>Actinomycetes</taxon>
        <taxon>Kitasatosporales</taxon>
        <taxon>Streptomycetaceae</taxon>
        <taxon>Streptomyces</taxon>
        <taxon>Streptomyces althioticus group</taxon>
    </lineage>
</organism>
<reference evidence="2" key="1">
    <citation type="submission" date="2022-10" db="EMBL/GenBank/DDBJ databases">
        <title>The complete genomes of actinobacterial strains from the NBC collection.</title>
        <authorList>
            <person name="Joergensen T.S."/>
            <person name="Alvarez Arevalo M."/>
            <person name="Sterndorff E.B."/>
            <person name="Faurdal D."/>
            <person name="Vuksanovic O."/>
            <person name="Mourched A.-S."/>
            <person name="Charusanti P."/>
            <person name="Shaw S."/>
            <person name="Blin K."/>
            <person name="Weber T."/>
        </authorList>
    </citation>
    <scope>NUCLEOTIDE SEQUENCE [LARGE SCALE GENOMIC DNA]</scope>
    <source>
        <strain evidence="2">NBC 01686</strain>
        <plasmid evidence="2">unnamed1</plasmid>
    </source>
</reference>
<evidence type="ECO:0000256" key="1">
    <source>
        <dbReference type="SAM" id="Phobius"/>
    </source>
</evidence>
<accession>A0ABZ1YGD8</accession>
<dbReference type="Pfam" id="PF11021">
    <property type="entry name" value="DUF2613"/>
    <property type="match status" value="1"/>
</dbReference>
<sequence length="71" mass="7480">MTRSKAVSSAWTAWALRFGIPSAAAALGSAWLIEPSTPAAAAVVIGVAIAALFVFCLTMPRHQGSRRRRTP</sequence>
<dbReference type="InterPro" id="IPR022566">
    <property type="entry name" value="DUF2613"/>
</dbReference>
<proteinExistence type="predicted"/>
<gene>
    <name evidence="2" type="ORF">OIE82_35020</name>
</gene>
<dbReference type="EMBL" id="CP109208">
    <property type="protein sequence ID" value="WUU58392.1"/>
    <property type="molecule type" value="Genomic_DNA"/>
</dbReference>
<keyword evidence="1" id="KW-0472">Membrane</keyword>
<feature type="transmembrane region" description="Helical" evidence="1">
    <location>
        <begin position="38"/>
        <end position="59"/>
    </location>
</feature>